<dbReference type="RefSeq" id="WP_109089843.1">
    <property type="nucleotide sequence ID" value="NZ_QEXO01000005.1"/>
</dbReference>
<comment type="caution">
    <text evidence="19">The sequence shown here is derived from an EMBL/GenBank/DDBJ whole genome shotgun (WGS) entry which is preliminary data.</text>
</comment>
<dbReference type="InterPro" id="IPR012910">
    <property type="entry name" value="Plug_dom"/>
</dbReference>
<dbReference type="Gene3D" id="2.40.170.20">
    <property type="entry name" value="TonB-dependent receptor, beta-barrel domain"/>
    <property type="match status" value="1"/>
</dbReference>
<name>A0A2U2BFE7_ALCFA</name>
<dbReference type="Pfam" id="PF00593">
    <property type="entry name" value="TonB_dep_Rec_b-barrel"/>
    <property type="match status" value="1"/>
</dbReference>
<keyword evidence="6 14" id="KW-0812">Transmembrane</keyword>
<dbReference type="PANTHER" id="PTHR32552">
    <property type="entry name" value="FERRICHROME IRON RECEPTOR-RELATED"/>
    <property type="match status" value="1"/>
</dbReference>
<dbReference type="NCBIfam" id="TIGR01783">
    <property type="entry name" value="TonB-siderophor"/>
    <property type="match status" value="1"/>
</dbReference>
<keyword evidence="7 17" id="KW-0732">Signal</keyword>
<keyword evidence="5" id="KW-0410">Iron transport</keyword>
<evidence type="ECO:0000256" key="17">
    <source>
        <dbReference type="SAM" id="SignalP"/>
    </source>
</evidence>
<keyword evidence="10 16" id="KW-0798">TonB box</keyword>
<dbReference type="SUPFAM" id="SSF56935">
    <property type="entry name" value="Porins"/>
    <property type="match status" value="1"/>
</dbReference>
<dbReference type="Proteomes" id="UP000245216">
    <property type="component" value="Unassembled WGS sequence"/>
</dbReference>
<dbReference type="PROSITE" id="PS01156">
    <property type="entry name" value="TONB_DEPENDENT_REC_2"/>
    <property type="match status" value="1"/>
</dbReference>
<evidence type="ECO:0000256" key="4">
    <source>
        <dbReference type="ARBA" id="ARBA00022452"/>
    </source>
</evidence>
<protein>
    <recommendedName>
        <fullName evidence="18">Secretin/TonB short N-terminal domain-containing protein</fullName>
    </recommendedName>
</protein>
<evidence type="ECO:0000256" key="5">
    <source>
        <dbReference type="ARBA" id="ARBA00022496"/>
    </source>
</evidence>
<dbReference type="Pfam" id="PF07715">
    <property type="entry name" value="Plug"/>
    <property type="match status" value="1"/>
</dbReference>
<evidence type="ECO:0000313" key="20">
    <source>
        <dbReference type="Proteomes" id="UP000245216"/>
    </source>
</evidence>
<keyword evidence="9" id="KW-0406">Ion transport</keyword>
<dbReference type="EMBL" id="QEXO01000005">
    <property type="protein sequence ID" value="PWE12734.1"/>
    <property type="molecule type" value="Genomic_DNA"/>
</dbReference>
<keyword evidence="8" id="KW-0408">Iron</keyword>
<dbReference type="InterPro" id="IPR000531">
    <property type="entry name" value="Beta-barrel_TonB"/>
</dbReference>
<evidence type="ECO:0000256" key="9">
    <source>
        <dbReference type="ARBA" id="ARBA00023065"/>
    </source>
</evidence>
<sequence>MLIKSTRPAARSGRFTIARSALGPCLLAASLAGALSVSSVHAQSMSSQQMSYDIAAGTLDQVLNQFAARGGFLLAIDASLTAGKTSLGLKGAYTPEQGLRQILQGSGLDAVADGRGYRLRAAPGLSTRSHEELEAVRVQAQRESATGPANGLLATRSATATKSDEAIMDTPASVAVVTQQQIESLATRTVGEALRYVPGVAVEFDGVDSRFDTMSLRGFNADSVAWLDGVKLAGGSGAGNNWTLPQIDPFMLERIEVLKGPASVVYGQVVPGGMVNMVSKRPTQTDQRNIELTLGAPRQLRGSVDLGGALGQDGVSAWRLLALSSDTESRTDHVKRKRQLLAPSVTLPLGENGEIVLMGSVQRDRGGSDYMWLPAYGTLFDNPNGKIPLSRFIGEPHFDRYDRDQDMAGWAAVYDINDNWTLRQNLRVQRIKSVMESVTSDMYSFDDPSEGGWDWRTLERYANRGTGTSRSLGVDTQSEWRWNLGEAEHTVLLGLDYYRGTFDARRQTASVGPEGSGGLLDLYEPEYGATIGPFTTLSEVSNRRHQTGVYLQDQVSWGNWRLVAGLRQDWSSVSGTSRRRAGEDDLGQSDKATTGRLGALYRFESGWAPYISYATSFEPVAGVTAEGVAFRPMKGKQTEVGVKYQPDGANWMASAAVFDLRQTNRLTDDPIHGFPDQVQTGELRSRGLELALTGRLSPNWSLIGSYSYLNTKVLSSEIPEEQGKPALYTPRHQAALWVDYTFTGRTALAGTVMGLGIRHVGSSHGGDIDVAGGGYASLRIPAHTVADFRMATQLGWISPELKNSELSLNVTNIADKQYVNGCGSLWTCGWGLGRQVSLTFSGRF</sequence>
<evidence type="ECO:0000313" key="19">
    <source>
        <dbReference type="EMBL" id="PWE12734.1"/>
    </source>
</evidence>
<accession>A0A2U2BFE7</accession>
<evidence type="ECO:0000256" key="8">
    <source>
        <dbReference type="ARBA" id="ARBA00023004"/>
    </source>
</evidence>
<dbReference type="GO" id="GO:0015891">
    <property type="term" value="P:siderophore transport"/>
    <property type="evidence" value="ECO:0007669"/>
    <property type="project" value="InterPro"/>
</dbReference>
<organism evidence="19 20">
    <name type="scientific">Alcaligenes faecalis</name>
    <dbReference type="NCBI Taxonomy" id="511"/>
    <lineage>
        <taxon>Bacteria</taxon>
        <taxon>Pseudomonadati</taxon>
        <taxon>Pseudomonadota</taxon>
        <taxon>Betaproteobacteria</taxon>
        <taxon>Burkholderiales</taxon>
        <taxon>Alcaligenaceae</taxon>
        <taxon>Alcaligenes</taxon>
    </lineage>
</organism>
<feature type="chain" id="PRO_5015445142" description="Secretin/TonB short N-terminal domain-containing protein" evidence="17">
    <location>
        <begin position="43"/>
        <end position="844"/>
    </location>
</feature>
<evidence type="ECO:0000256" key="3">
    <source>
        <dbReference type="ARBA" id="ARBA00022448"/>
    </source>
</evidence>
<proteinExistence type="inferred from homology"/>
<dbReference type="InterPro" id="IPR010917">
    <property type="entry name" value="TonB_rcpt_CS"/>
</dbReference>
<evidence type="ECO:0000256" key="10">
    <source>
        <dbReference type="ARBA" id="ARBA00023077"/>
    </source>
</evidence>
<evidence type="ECO:0000256" key="11">
    <source>
        <dbReference type="ARBA" id="ARBA00023136"/>
    </source>
</evidence>
<dbReference type="FunFam" id="2.170.130.10:FF:000001">
    <property type="entry name" value="Catecholate siderophore TonB-dependent receptor"/>
    <property type="match status" value="1"/>
</dbReference>
<dbReference type="InterPro" id="IPR037066">
    <property type="entry name" value="Plug_dom_sf"/>
</dbReference>
<dbReference type="PROSITE" id="PS52016">
    <property type="entry name" value="TONB_DEPENDENT_REC_3"/>
    <property type="match status" value="1"/>
</dbReference>
<evidence type="ECO:0000256" key="1">
    <source>
        <dbReference type="ARBA" id="ARBA00004571"/>
    </source>
</evidence>
<feature type="domain" description="Secretin/TonB short N-terminal" evidence="18">
    <location>
        <begin position="72"/>
        <end position="122"/>
    </location>
</feature>
<evidence type="ECO:0000256" key="15">
    <source>
        <dbReference type="PROSITE-ProRule" id="PRU10144"/>
    </source>
</evidence>
<dbReference type="STRING" id="511.UZ73_10205"/>
<evidence type="ECO:0000256" key="7">
    <source>
        <dbReference type="ARBA" id="ARBA00022729"/>
    </source>
</evidence>
<dbReference type="SMART" id="SM00965">
    <property type="entry name" value="STN"/>
    <property type="match status" value="1"/>
</dbReference>
<keyword evidence="4 14" id="KW-1134">Transmembrane beta strand</keyword>
<gene>
    <name evidence="19" type="ORF">DF183_18395</name>
</gene>
<evidence type="ECO:0000256" key="14">
    <source>
        <dbReference type="PROSITE-ProRule" id="PRU01360"/>
    </source>
</evidence>
<feature type="signal peptide" evidence="17">
    <location>
        <begin position="1"/>
        <end position="42"/>
    </location>
</feature>
<keyword evidence="3 14" id="KW-0813">Transport</keyword>
<reference evidence="19 20" key="2">
    <citation type="submission" date="2018-05" db="EMBL/GenBank/DDBJ databases">
        <authorList>
            <person name="Lanie J.A."/>
            <person name="Ng W.-L."/>
            <person name="Kazmierczak K.M."/>
            <person name="Andrzejewski T.M."/>
            <person name="Davidsen T.M."/>
            <person name="Wayne K.J."/>
            <person name="Tettelin H."/>
            <person name="Glass J.I."/>
            <person name="Rusch D."/>
            <person name="Podicherti R."/>
            <person name="Tsui H.-C.T."/>
            <person name="Winkler M.E."/>
        </authorList>
    </citation>
    <scope>NUCLEOTIDE SEQUENCE [LARGE SCALE GENOMIC DNA]</scope>
    <source>
        <strain evidence="19 20">YBY</strain>
    </source>
</reference>
<dbReference type="CDD" id="cd01347">
    <property type="entry name" value="ligand_gated_channel"/>
    <property type="match status" value="1"/>
</dbReference>
<feature type="short sequence motif" description="TonB C-terminal box" evidence="15">
    <location>
        <begin position="827"/>
        <end position="844"/>
    </location>
</feature>
<evidence type="ECO:0000256" key="16">
    <source>
        <dbReference type="RuleBase" id="RU003357"/>
    </source>
</evidence>
<evidence type="ECO:0000256" key="12">
    <source>
        <dbReference type="ARBA" id="ARBA00023170"/>
    </source>
</evidence>
<dbReference type="InterPro" id="IPR011662">
    <property type="entry name" value="Secretin/TonB_short_N"/>
</dbReference>
<reference evidence="19 20" key="1">
    <citation type="submission" date="2018-05" db="EMBL/GenBank/DDBJ databases">
        <title>Genome Sequence of an Efficient Indole-Degrading Bacterium, Alcaligenes sp.YBY.</title>
        <authorList>
            <person name="Yang B."/>
        </authorList>
    </citation>
    <scope>NUCLEOTIDE SEQUENCE [LARGE SCALE GENOMIC DNA]</scope>
    <source>
        <strain evidence="19 20">YBY</strain>
    </source>
</reference>
<evidence type="ECO:0000256" key="13">
    <source>
        <dbReference type="ARBA" id="ARBA00023237"/>
    </source>
</evidence>
<dbReference type="Pfam" id="PF07660">
    <property type="entry name" value="STN"/>
    <property type="match status" value="1"/>
</dbReference>
<keyword evidence="12" id="KW-0675">Receptor</keyword>
<dbReference type="GO" id="GO:0015344">
    <property type="term" value="F:siderophore uptake transmembrane transporter activity"/>
    <property type="evidence" value="ECO:0007669"/>
    <property type="project" value="TreeGrafter"/>
</dbReference>
<keyword evidence="11 14" id="KW-0472">Membrane</keyword>
<dbReference type="GO" id="GO:0038023">
    <property type="term" value="F:signaling receptor activity"/>
    <property type="evidence" value="ECO:0007669"/>
    <property type="project" value="InterPro"/>
</dbReference>
<comment type="similarity">
    <text evidence="2 14 16">Belongs to the TonB-dependent receptor family.</text>
</comment>
<dbReference type="Gene3D" id="3.55.50.30">
    <property type="match status" value="1"/>
</dbReference>
<dbReference type="GO" id="GO:0009279">
    <property type="term" value="C:cell outer membrane"/>
    <property type="evidence" value="ECO:0007669"/>
    <property type="project" value="UniProtKB-SubCell"/>
</dbReference>
<keyword evidence="13 14" id="KW-0998">Cell outer membrane</keyword>
<dbReference type="PANTHER" id="PTHR32552:SF68">
    <property type="entry name" value="FERRICHROME OUTER MEMBRANE TRANSPORTER_PHAGE RECEPTOR"/>
    <property type="match status" value="1"/>
</dbReference>
<dbReference type="InterPro" id="IPR039426">
    <property type="entry name" value="TonB-dep_rcpt-like"/>
</dbReference>
<evidence type="ECO:0000256" key="6">
    <source>
        <dbReference type="ARBA" id="ARBA00022692"/>
    </source>
</evidence>
<dbReference type="InterPro" id="IPR036942">
    <property type="entry name" value="Beta-barrel_TonB_sf"/>
</dbReference>
<evidence type="ECO:0000259" key="18">
    <source>
        <dbReference type="SMART" id="SM00965"/>
    </source>
</evidence>
<evidence type="ECO:0000256" key="2">
    <source>
        <dbReference type="ARBA" id="ARBA00009810"/>
    </source>
</evidence>
<dbReference type="InterPro" id="IPR010105">
    <property type="entry name" value="TonB_sidphr_rcpt"/>
</dbReference>
<dbReference type="Gene3D" id="2.170.130.10">
    <property type="entry name" value="TonB-dependent receptor, plug domain"/>
    <property type="match status" value="1"/>
</dbReference>
<comment type="subcellular location">
    <subcellularLocation>
        <location evidence="1 14">Cell outer membrane</location>
        <topology evidence="1 14">Multi-pass membrane protein</topology>
    </subcellularLocation>
</comment>
<dbReference type="AlphaFoldDB" id="A0A2U2BFE7"/>